<sequence>MWVTLVISIGLYYGQVWADDSTGTVVSSVTQDANFSTAGSEVRVYSGSTTGGSNQGSRCKQIIANVRVLILTLYVKVQEQQQSVPLTL</sequence>
<dbReference type="AlphaFoldDB" id="A0A1E5BIL5"/>
<name>A0A1E5BIL5_9VIBR</name>
<comment type="caution">
    <text evidence="1">The sequence shown here is derived from an EMBL/GenBank/DDBJ whole genome shotgun (WGS) entry which is preliminary data.</text>
</comment>
<dbReference type="Proteomes" id="UP000094741">
    <property type="component" value="Unassembled WGS sequence"/>
</dbReference>
<evidence type="ECO:0000313" key="1">
    <source>
        <dbReference type="EMBL" id="OEE37274.1"/>
    </source>
</evidence>
<organism evidence="1 2">
    <name type="scientific">Vibrio genomosp. F10 str. ZF-129</name>
    <dbReference type="NCBI Taxonomy" id="1187848"/>
    <lineage>
        <taxon>Bacteria</taxon>
        <taxon>Pseudomonadati</taxon>
        <taxon>Pseudomonadota</taxon>
        <taxon>Gammaproteobacteria</taxon>
        <taxon>Vibrionales</taxon>
        <taxon>Vibrionaceae</taxon>
        <taxon>Vibrio</taxon>
    </lineage>
</organism>
<gene>
    <name evidence="1" type="ORF">A1QO_04000</name>
</gene>
<reference evidence="1 2" key="1">
    <citation type="journal article" date="2012" name="Science">
        <title>Ecological populations of bacteria act as socially cohesive units of antibiotic production and resistance.</title>
        <authorList>
            <person name="Cordero O.X."/>
            <person name="Wildschutte H."/>
            <person name="Kirkup B."/>
            <person name="Proehl S."/>
            <person name="Ngo L."/>
            <person name="Hussain F."/>
            <person name="Le Roux F."/>
            <person name="Mincer T."/>
            <person name="Polz M.F."/>
        </authorList>
    </citation>
    <scope>NUCLEOTIDE SEQUENCE [LARGE SCALE GENOMIC DNA]</scope>
    <source>
        <strain evidence="1 2">ZF-129</strain>
    </source>
</reference>
<accession>A0A1E5BIL5</accession>
<protein>
    <submittedName>
        <fullName evidence="1">Uncharacterized protein</fullName>
    </submittedName>
</protein>
<evidence type="ECO:0000313" key="2">
    <source>
        <dbReference type="Proteomes" id="UP000094741"/>
    </source>
</evidence>
<dbReference type="EMBL" id="AJYQ02000020">
    <property type="protein sequence ID" value="OEE37274.1"/>
    <property type="molecule type" value="Genomic_DNA"/>
</dbReference>
<proteinExistence type="predicted"/>